<keyword evidence="4 10" id="KW-0547">Nucleotide-binding</keyword>
<proteinExistence type="inferred from homology"/>
<evidence type="ECO:0000256" key="4">
    <source>
        <dbReference type="ARBA" id="ARBA00022741"/>
    </source>
</evidence>
<keyword evidence="5 10" id="KW-0862">Zinc</keyword>
<dbReference type="Gene3D" id="3.40.50.620">
    <property type="entry name" value="HUPs"/>
    <property type="match status" value="2"/>
</dbReference>
<evidence type="ECO:0000256" key="5">
    <source>
        <dbReference type="ARBA" id="ARBA00022833"/>
    </source>
</evidence>
<feature type="domain" description="Aminoacyl-tRNA synthetase class Ia" evidence="11">
    <location>
        <begin position="20"/>
        <end position="665"/>
    </location>
</feature>
<protein>
    <recommendedName>
        <fullName evidence="10">Isoleucine--tRNA ligase</fullName>
        <ecNumber evidence="10">6.1.1.5</ecNumber>
    </recommendedName>
    <alternativeName>
        <fullName evidence="10">Isoleucyl-tRNA synthetase</fullName>
        <shortName evidence="10">IleRS</shortName>
    </alternativeName>
</protein>
<comment type="subunit">
    <text evidence="10">Monomer.</text>
</comment>
<dbReference type="SUPFAM" id="SSF47323">
    <property type="entry name" value="Anticodon-binding domain of a subclass of class I aminoacyl-tRNA synthetases"/>
    <property type="match status" value="1"/>
</dbReference>
<keyword evidence="8 10" id="KW-0030">Aminoacyl-tRNA synthetase</keyword>
<evidence type="ECO:0000256" key="3">
    <source>
        <dbReference type="ARBA" id="ARBA00022723"/>
    </source>
</evidence>
<evidence type="ECO:0000313" key="13">
    <source>
        <dbReference type="EMBL" id="OVE83646.1"/>
    </source>
</evidence>
<dbReference type="GO" id="GO:0004822">
    <property type="term" value="F:isoleucine-tRNA ligase activity"/>
    <property type="evidence" value="ECO:0007669"/>
    <property type="project" value="UniProtKB-UniRule"/>
</dbReference>
<organism evidence="13 14">
    <name type="scientific">Natronolimnobius baerhuensis</name>
    <dbReference type="NCBI Taxonomy" id="253108"/>
    <lineage>
        <taxon>Archaea</taxon>
        <taxon>Methanobacteriati</taxon>
        <taxon>Methanobacteriota</taxon>
        <taxon>Stenosarchaea group</taxon>
        <taxon>Halobacteria</taxon>
        <taxon>Halobacteriales</taxon>
        <taxon>Natrialbaceae</taxon>
        <taxon>Natronolimnobius</taxon>
    </lineage>
</organism>
<dbReference type="InterPro" id="IPR023586">
    <property type="entry name" value="Ile-tRNA-ligase_type2"/>
</dbReference>
<comment type="caution">
    <text evidence="13">The sequence shown here is derived from an EMBL/GenBank/DDBJ whole genome shotgun (WGS) entry which is preliminary data.</text>
</comment>
<evidence type="ECO:0000259" key="12">
    <source>
        <dbReference type="Pfam" id="PF08264"/>
    </source>
</evidence>
<dbReference type="Pfam" id="PF19302">
    <property type="entry name" value="DUF5915"/>
    <property type="match status" value="1"/>
</dbReference>
<dbReference type="InterPro" id="IPR002301">
    <property type="entry name" value="Ile-tRNA-ligase"/>
</dbReference>
<keyword evidence="2 10" id="KW-0436">Ligase</keyword>
<dbReference type="GO" id="GO:0002161">
    <property type="term" value="F:aminoacyl-tRNA deacylase activity"/>
    <property type="evidence" value="ECO:0007669"/>
    <property type="project" value="InterPro"/>
</dbReference>
<dbReference type="Pfam" id="PF00133">
    <property type="entry name" value="tRNA-synt_1"/>
    <property type="match status" value="1"/>
</dbReference>
<evidence type="ECO:0000256" key="7">
    <source>
        <dbReference type="ARBA" id="ARBA00022917"/>
    </source>
</evidence>
<dbReference type="Pfam" id="PF08264">
    <property type="entry name" value="Anticodon_1"/>
    <property type="match status" value="1"/>
</dbReference>
<dbReference type="AlphaFoldDB" id="A0A202E5T2"/>
<evidence type="ECO:0000256" key="2">
    <source>
        <dbReference type="ARBA" id="ARBA00022598"/>
    </source>
</evidence>
<comment type="subcellular location">
    <subcellularLocation>
        <location evidence="10">Cytoplasm</location>
    </subcellularLocation>
</comment>
<evidence type="ECO:0000259" key="11">
    <source>
        <dbReference type="Pfam" id="PF00133"/>
    </source>
</evidence>
<feature type="binding site" evidence="10">
    <location>
        <position position="628"/>
    </location>
    <ligand>
        <name>ATP</name>
        <dbReference type="ChEBI" id="CHEBI:30616"/>
    </ligand>
</feature>
<dbReference type="Gene3D" id="3.90.740.10">
    <property type="entry name" value="Valyl/Leucyl/Isoleucyl-tRNA synthetase, editing domain"/>
    <property type="match status" value="1"/>
</dbReference>
<keyword evidence="14" id="KW-1185">Reference proteome</keyword>
<reference evidence="13 14" key="1">
    <citation type="submission" date="2017-02" db="EMBL/GenBank/DDBJ databases">
        <title>Natronthermophilus aegyptiacus gen. nov.,sp. nov., an aerobic, extremely halophilic alkalithermophilic archaeon isolated from the athalassohaline Wadi An Natrun, Egypt.</title>
        <authorList>
            <person name="Zhao B."/>
        </authorList>
    </citation>
    <scope>NUCLEOTIDE SEQUENCE [LARGE SCALE GENOMIC DNA]</scope>
    <source>
        <strain evidence="13 14">CGMCC 1.3597</strain>
    </source>
</reference>
<evidence type="ECO:0000256" key="8">
    <source>
        <dbReference type="ARBA" id="ARBA00023146"/>
    </source>
</evidence>
<dbReference type="EMBL" id="MWPH01000003">
    <property type="protein sequence ID" value="OVE83646.1"/>
    <property type="molecule type" value="Genomic_DNA"/>
</dbReference>
<dbReference type="PANTHER" id="PTHR42780:SF1">
    <property type="entry name" value="ISOLEUCINE--TRNA LIGASE, CYTOPLASMIC"/>
    <property type="match status" value="1"/>
</dbReference>
<keyword evidence="7 10" id="KW-0648">Protein biosynthesis</keyword>
<dbReference type="SUPFAM" id="SSF50677">
    <property type="entry name" value="ValRS/IleRS/LeuRS editing domain"/>
    <property type="match status" value="1"/>
</dbReference>
<evidence type="ECO:0000256" key="6">
    <source>
        <dbReference type="ARBA" id="ARBA00022840"/>
    </source>
</evidence>
<dbReference type="NCBIfam" id="TIGR00392">
    <property type="entry name" value="ileS"/>
    <property type="match status" value="1"/>
</dbReference>
<accession>A0A202E5T2</accession>
<dbReference type="PRINTS" id="PR00984">
    <property type="entry name" value="TRNASYNTHILE"/>
</dbReference>
<evidence type="ECO:0000256" key="9">
    <source>
        <dbReference type="ARBA" id="ARBA00048359"/>
    </source>
</evidence>
<dbReference type="InterPro" id="IPR009008">
    <property type="entry name" value="Val/Leu/Ile-tRNA-synth_edit"/>
</dbReference>
<keyword evidence="6 10" id="KW-0067">ATP-binding</keyword>
<dbReference type="GO" id="GO:0006428">
    <property type="term" value="P:isoleucyl-tRNA aminoacylation"/>
    <property type="evidence" value="ECO:0007669"/>
    <property type="project" value="UniProtKB-UniRule"/>
</dbReference>
<dbReference type="Proteomes" id="UP000196084">
    <property type="component" value="Unassembled WGS sequence"/>
</dbReference>
<dbReference type="Gene3D" id="1.10.730.10">
    <property type="entry name" value="Isoleucyl-tRNA Synthetase, Domain 1"/>
    <property type="match status" value="1"/>
</dbReference>
<dbReference type="SUPFAM" id="SSF52374">
    <property type="entry name" value="Nucleotidylyl transferase"/>
    <property type="match status" value="1"/>
</dbReference>
<dbReference type="GO" id="GO:0008270">
    <property type="term" value="F:zinc ion binding"/>
    <property type="evidence" value="ECO:0007669"/>
    <property type="project" value="UniProtKB-UniRule"/>
</dbReference>
<comment type="domain">
    <text evidence="10">IleRS has two distinct active sites: one for aminoacylation and one for editing. The misactivated valine is translocated from the active site to the editing site, which sterically excludes the correctly activated isoleucine. The single editing site contains two valyl binding pockets, one specific for each substrate (Val-AMP or Val-tRNA(Ile)).</text>
</comment>
<comment type="similarity">
    <text evidence="10">Belongs to the class-I aminoacyl-tRNA synthetase family. IleS type 2 subfamily.</text>
</comment>
<dbReference type="RefSeq" id="WP_087715161.1">
    <property type="nucleotide sequence ID" value="NZ_MWPH01000003.1"/>
</dbReference>
<dbReference type="FunFam" id="3.40.50.620:FF:000286">
    <property type="entry name" value="Isoleucine--tRNA ligase"/>
    <property type="match status" value="1"/>
</dbReference>
<dbReference type="GO" id="GO:0005737">
    <property type="term" value="C:cytoplasm"/>
    <property type="evidence" value="ECO:0007669"/>
    <property type="project" value="UniProtKB-SubCell"/>
</dbReference>
<dbReference type="InterPro" id="IPR013155">
    <property type="entry name" value="M/V/L/I-tRNA-synth_anticd-bd"/>
</dbReference>
<name>A0A202E5T2_9EURY</name>
<feature type="domain" description="Methionyl/Valyl/Leucyl/Isoleucyl-tRNA synthetase anticodon-binding" evidence="12">
    <location>
        <begin position="713"/>
        <end position="860"/>
    </location>
</feature>
<comment type="function">
    <text evidence="10">Catalyzes the attachment of isoleucine to tRNA(Ile). As IleRS can inadvertently accommodate and process structurally similar amino acids such as valine, to avoid such errors it has two additional distinct tRNA(Ile)-dependent editing activities. One activity is designated as 'pretransfer' editing and involves the hydrolysis of activated Val-AMP. The other activity is designated 'posttransfer' editing and involves deacylation of mischarged Val-tRNA(Ile).</text>
</comment>
<dbReference type="EC" id="6.1.1.5" evidence="10"/>
<comment type="cofactor">
    <cofactor evidence="10">
        <name>Zn(2+)</name>
        <dbReference type="ChEBI" id="CHEBI:29105"/>
    </cofactor>
</comment>
<evidence type="ECO:0000313" key="14">
    <source>
        <dbReference type="Proteomes" id="UP000196084"/>
    </source>
</evidence>
<dbReference type="InterPro" id="IPR014729">
    <property type="entry name" value="Rossmann-like_a/b/a_fold"/>
</dbReference>
<feature type="short sequence motif" description="'KMSKS' region" evidence="10">
    <location>
        <begin position="625"/>
        <end position="629"/>
    </location>
</feature>
<dbReference type="InterPro" id="IPR002300">
    <property type="entry name" value="aa-tRNA-synth_Ia"/>
</dbReference>
<comment type="catalytic activity">
    <reaction evidence="9 10">
        <text>tRNA(Ile) + L-isoleucine + ATP = L-isoleucyl-tRNA(Ile) + AMP + diphosphate</text>
        <dbReference type="Rhea" id="RHEA:11060"/>
        <dbReference type="Rhea" id="RHEA-COMP:9666"/>
        <dbReference type="Rhea" id="RHEA-COMP:9695"/>
        <dbReference type="ChEBI" id="CHEBI:30616"/>
        <dbReference type="ChEBI" id="CHEBI:33019"/>
        <dbReference type="ChEBI" id="CHEBI:58045"/>
        <dbReference type="ChEBI" id="CHEBI:78442"/>
        <dbReference type="ChEBI" id="CHEBI:78528"/>
        <dbReference type="ChEBI" id="CHEBI:456215"/>
        <dbReference type="EC" id="6.1.1.5"/>
    </reaction>
</comment>
<feature type="short sequence motif" description="'HIGH' region" evidence="10">
    <location>
        <begin position="50"/>
        <end position="60"/>
    </location>
</feature>
<dbReference type="PANTHER" id="PTHR42780">
    <property type="entry name" value="SOLEUCYL-TRNA SYNTHETASE"/>
    <property type="match status" value="1"/>
</dbReference>
<dbReference type="GO" id="GO:0000049">
    <property type="term" value="F:tRNA binding"/>
    <property type="evidence" value="ECO:0007669"/>
    <property type="project" value="InterPro"/>
</dbReference>
<dbReference type="InterPro" id="IPR033709">
    <property type="entry name" value="Anticodon_Ile_ABEc"/>
</dbReference>
<dbReference type="HAMAP" id="MF_02003">
    <property type="entry name" value="Ile_tRNA_synth_type2"/>
    <property type="match status" value="1"/>
</dbReference>
<dbReference type="GO" id="GO:0005524">
    <property type="term" value="F:ATP binding"/>
    <property type="evidence" value="ECO:0007669"/>
    <property type="project" value="UniProtKB-UniRule"/>
</dbReference>
<evidence type="ECO:0000256" key="10">
    <source>
        <dbReference type="HAMAP-Rule" id="MF_02003"/>
    </source>
</evidence>
<dbReference type="CDD" id="cd07961">
    <property type="entry name" value="Anticodon_Ia_Ile_ABEc"/>
    <property type="match status" value="1"/>
</dbReference>
<sequence>MSRFGEVDDQYDPHDLEQRVFEYWDDVDAYERTVEHRSDGESFFFVDGPPYTSGSAHMGTTWNKTLKDVYLRFWRMQGYDVTDRPGYDMHGLPIETRVEERLGFENKKDIEEFGEENFIQECKDYANEQLEGLQSDFQDFGVWMDWDDPYRTLTPEYMEAAWWGFSKAAERGLVEKGHRSISQCPRCETAIANNEVEYEDVDDPSVYVKFDLTDRGADQSEAPDKANGDDGPVSSDGKIVIWTTTPWTIPANTFVAVDEDGDYVGVRAEKDGEEELLYLAEAKHEDVLREGRYDDYEVVEELTGEDLIGWSYEHPLVEEVPDHVDADGTHEVYAADYVDTEGDGTGLVHSAPGHGEEDFERGRELEFPIFCPVGSDGVYTDEAGKYEGQFVKDADDEIMADLEANGVLLASGTVNHSYGHCWRCDTGIIQIVTDQWFITITDVKDELLENIEDSQWNPDWARDNRFRDFVKEAPDWNVSRQRYWGIPLPVWTAEDREDDQDRLVISDREELAERVDQEIDPEDVDLHKDTVDDLTITEDGTTYTRVPDVFDVWLDSSVASWGTLNFPEDDSRFDELWPADFILEAHDQTRGWFWSQLGMGTAALGESPYTEVLMHGHALMPDGRAMSKSKDILIDPHEAIDRHGRDTMRLFLLSNNPQGDDMRFDWDGMQTMENHLRTLWNVFRFPLPYMRLDGFDPQETTLEDVDENLELVDEWVLARLQSTKAEMTEHFEDRRQDKAIDALIEFVVEDVSRFYVQAVRERMWDEDDSDSKAAAYATIYRVLRETVTLLAPYAPFISETIYDTLTDEDGYRTVHMEDWPEVDEYWQDDQLEEDVAFLRAIEEAGAHARQQAGRKLRWPVPRVVVAADDDRVAAAVERHADLLADRLNAREIELVSTENRWEELAYSAEADMSELGPAFGGRAGEVMNALNEARIDEPSLEALEEAVSDVLEDGESIEESMVSFVTETPDDIAGTAFGVDGDDHGVAYVDASLTEDIESEGYAREVIRRVQEMRKDLDLEVEERISLELAIDDDRVADLVGDREGLIREEVRADELGDLEVADGNRKEWEVEGVTMEIALEPLAATEASD</sequence>
<keyword evidence="1 10" id="KW-0963">Cytoplasm</keyword>
<keyword evidence="3 10" id="KW-0479">Metal-binding</keyword>
<dbReference type="OrthoDB" id="30823at2157"/>
<evidence type="ECO:0000256" key="1">
    <source>
        <dbReference type="ARBA" id="ARBA00022490"/>
    </source>
</evidence>
<dbReference type="InterPro" id="IPR009080">
    <property type="entry name" value="tRNAsynth_Ia_anticodon-bd"/>
</dbReference>
<gene>
    <name evidence="10" type="primary">ileS</name>
    <name evidence="13" type="ORF">B2G88_14545</name>
</gene>